<evidence type="ECO:0000313" key="3">
    <source>
        <dbReference type="Proteomes" id="UP000198280"/>
    </source>
</evidence>
<reference evidence="2 3" key="1">
    <citation type="submission" date="2017-06" db="EMBL/GenBank/DDBJ databases">
        <authorList>
            <person name="Kim H.J."/>
            <person name="Triplett B.A."/>
        </authorList>
    </citation>
    <scope>NUCLEOTIDE SEQUENCE [LARGE SCALE GENOMIC DNA]</scope>
    <source>
        <strain evidence="2 3">CGMCC 4.1858</strain>
    </source>
</reference>
<dbReference type="Proteomes" id="UP000198280">
    <property type="component" value="Unassembled WGS sequence"/>
</dbReference>
<proteinExistence type="predicted"/>
<dbReference type="EMBL" id="FZOF01000002">
    <property type="protein sequence ID" value="SNS01115.1"/>
    <property type="molecule type" value="Genomic_DNA"/>
</dbReference>
<keyword evidence="1" id="KW-0812">Transmembrane</keyword>
<organism evidence="2 3">
    <name type="scientific">Actinacidiphila glaucinigra</name>
    <dbReference type="NCBI Taxonomy" id="235986"/>
    <lineage>
        <taxon>Bacteria</taxon>
        <taxon>Bacillati</taxon>
        <taxon>Actinomycetota</taxon>
        <taxon>Actinomycetes</taxon>
        <taxon>Kitasatosporales</taxon>
        <taxon>Streptomycetaceae</taxon>
        <taxon>Actinacidiphila</taxon>
    </lineage>
</organism>
<sequence>MRPAVDPWGDAGRAAAVSTYCAVAVVAATARMVVLPSLKSSDGAFDEPFGFCLMPLALIPLWAFAVAASLLHALPATVLGLRLAARTGRPRWLCLLAAEAVTAAVLAVPVVWLGGPYLLAWLCIAGAGAAPVLVTSFYAGRRDPEGRTGWARQRQVAFQISVVAVALIGVVFAGGLLAYGTGLLEEYRPPPGASVE</sequence>
<evidence type="ECO:0000256" key="1">
    <source>
        <dbReference type="SAM" id="Phobius"/>
    </source>
</evidence>
<keyword evidence="1" id="KW-1133">Transmembrane helix</keyword>
<evidence type="ECO:0000313" key="2">
    <source>
        <dbReference type="EMBL" id="SNS01115.1"/>
    </source>
</evidence>
<keyword evidence="1" id="KW-0472">Membrane</keyword>
<protein>
    <submittedName>
        <fullName evidence="2">Uncharacterized protein</fullName>
    </submittedName>
</protein>
<keyword evidence="3" id="KW-1185">Reference proteome</keyword>
<feature type="transmembrane region" description="Helical" evidence="1">
    <location>
        <begin position="12"/>
        <end position="34"/>
    </location>
</feature>
<feature type="transmembrane region" description="Helical" evidence="1">
    <location>
        <begin position="93"/>
        <end position="112"/>
    </location>
</feature>
<accession>A0A239AZI2</accession>
<name>A0A239AZI2_9ACTN</name>
<dbReference type="AlphaFoldDB" id="A0A239AZI2"/>
<feature type="transmembrane region" description="Helical" evidence="1">
    <location>
        <begin position="118"/>
        <end position="139"/>
    </location>
</feature>
<gene>
    <name evidence="2" type="ORF">SAMN05216252_102284</name>
</gene>
<feature type="transmembrane region" description="Helical" evidence="1">
    <location>
        <begin position="54"/>
        <end position="81"/>
    </location>
</feature>
<feature type="transmembrane region" description="Helical" evidence="1">
    <location>
        <begin position="160"/>
        <end position="180"/>
    </location>
</feature>